<dbReference type="Proteomes" id="UP000289738">
    <property type="component" value="Chromosome B06"/>
</dbReference>
<accession>A0A444YTH4</accession>
<organism evidence="2 3">
    <name type="scientific">Arachis hypogaea</name>
    <name type="common">Peanut</name>
    <dbReference type="NCBI Taxonomy" id="3818"/>
    <lineage>
        <taxon>Eukaryota</taxon>
        <taxon>Viridiplantae</taxon>
        <taxon>Streptophyta</taxon>
        <taxon>Embryophyta</taxon>
        <taxon>Tracheophyta</taxon>
        <taxon>Spermatophyta</taxon>
        <taxon>Magnoliopsida</taxon>
        <taxon>eudicotyledons</taxon>
        <taxon>Gunneridae</taxon>
        <taxon>Pentapetalae</taxon>
        <taxon>rosids</taxon>
        <taxon>fabids</taxon>
        <taxon>Fabales</taxon>
        <taxon>Fabaceae</taxon>
        <taxon>Papilionoideae</taxon>
        <taxon>50 kb inversion clade</taxon>
        <taxon>dalbergioids sensu lato</taxon>
        <taxon>Dalbergieae</taxon>
        <taxon>Pterocarpus clade</taxon>
        <taxon>Arachis</taxon>
    </lineage>
</organism>
<name>A0A444YTH4_ARAHY</name>
<dbReference type="EMBL" id="SDMP01000016">
    <property type="protein sequence ID" value="RYR05220.1"/>
    <property type="molecule type" value="Genomic_DNA"/>
</dbReference>
<evidence type="ECO:0000313" key="3">
    <source>
        <dbReference type="Proteomes" id="UP000289738"/>
    </source>
</evidence>
<feature type="signal peptide" evidence="1">
    <location>
        <begin position="1"/>
        <end position="17"/>
    </location>
</feature>
<evidence type="ECO:0000313" key="2">
    <source>
        <dbReference type="EMBL" id="RYR05220.1"/>
    </source>
</evidence>
<sequence length="29" mass="3414">MVMFSLLMQTLVMLSQSLVINQKRICRMV</sequence>
<keyword evidence="1" id="KW-0732">Signal</keyword>
<feature type="chain" id="PRO_5019152496" evidence="1">
    <location>
        <begin position="18"/>
        <end position="29"/>
    </location>
</feature>
<gene>
    <name evidence="2" type="ORF">Ahy_B06g085101</name>
</gene>
<reference evidence="2 3" key="1">
    <citation type="submission" date="2019-01" db="EMBL/GenBank/DDBJ databases">
        <title>Sequencing of cultivated peanut Arachis hypogaea provides insights into genome evolution and oil improvement.</title>
        <authorList>
            <person name="Chen X."/>
        </authorList>
    </citation>
    <scope>NUCLEOTIDE SEQUENCE [LARGE SCALE GENOMIC DNA]</scope>
    <source>
        <strain evidence="3">cv. Fuhuasheng</strain>
        <tissue evidence="2">Leaves</tissue>
    </source>
</reference>
<proteinExistence type="predicted"/>
<protein>
    <submittedName>
        <fullName evidence="2">Uncharacterized protein</fullName>
    </submittedName>
</protein>
<evidence type="ECO:0000256" key="1">
    <source>
        <dbReference type="SAM" id="SignalP"/>
    </source>
</evidence>
<comment type="caution">
    <text evidence="2">The sequence shown here is derived from an EMBL/GenBank/DDBJ whole genome shotgun (WGS) entry which is preliminary data.</text>
</comment>
<keyword evidence="3" id="KW-1185">Reference proteome</keyword>
<dbReference type="AlphaFoldDB" id="A0A444YTH4"/>